<dbReference type="PROSITE" id="PS50158">
    <property type="entry name" value="ZF_CCHC"/>
    <property type="match status" value="1"/>
</dbReference>
<evidence type="ECO:0000313" key="11">
    <source>
        <dbReference type="EMBL" id="KAK9019954.1"/>
    </source>
</evidence>
<dbReference type="CDD" id="cd09274">
    <property type="entry name" value="RNase_HI_RT_Ty3"/>
    <property type="match status" value="1"/>
</dbReference>
<proteinExistence type="predicted"/>
<dbReference type="InterPro" id="IPR053098">
    <property type="entry name" value="Petuviruses_polyprotein"/>
</dbReference>
<evidence type="ECO:0000256" key="7">
    <source>
        <dbReference type="PROSITE-ProRule" id="PRU00047"/>
    </source>
</evidence>
<evidence type="ECO:0000256" key="2">
    <source>
        <dbReference type="ARBA" id="ARBA00022695"/>
    </source>
</evidence>
<dbReference type="InterPro" id="IPR001878">
    <property type="entry name" value="Znf_CCHC"/>
</dbReference>
<keyword evidence="12" id="KW-1185">Reference proteome</keyword>
<keyword evidence="6" id="KW-0695">RNA-directed DNA polymerase</keyword>
<feature type="compositionally biased region" description="Pro residues" evidence="8">
    <location>
        <begin position="376"/>
        <end position="385"/>
    </location>
</feature>
<evidence type="ECO:0008006" key="13">
    <source>
        <dbReference type="Google" id="ProtNLM"/>
    </source>
</evidence>
<dbReference type="Pfam" id="PF17917">
    <property type="entry name" value="RT_RNaseH"/>
    <property type="match status" value="1"/>
</dbReference>
<feature type="region of interest" description="Disordered" evidence="8">
    <location>
        <begin position="631"/>
        <end position="662"/>
    </location>
</feature>
<keyword evidence="7" id="KW-0479">Metal-binding</keyword>
<evidence type="ECO:0000259" key="10">
    <source>
        <dbReference type="PROSITE" id="PS50878"/>
    </source>
</evidence>
<feature type="compositionally biased region" description="Basic and acidic residues" evidence="8">
    <location>
        <begin position="631"/>
        <end position="653"/>
    </location>
</feature>
<evidence type="ECO:0000259" key="9">
    <source>
        <dbReference type="PROSITE" id="PS50158"/>
    </source>
</evidence>
<dbReference type="Gene3D" id="3.10.10.10">
    <property type="entry name" value="HIV Type 1 Reverse Transcriptase, subunit A, domain 1"/>
    <property type="match status" value="1"/>
</dbReference>
<feature type="compositionally biased region" description="Low complexity" evidence="8">
    <location>
        <begin position="1972"/>
        <end position="1981"/>
    </location>
</feature>
<dbReference type="PANTHER" id="PTHR48435">
    <property type="entry name" value="POLYPROTEIN"/>
    <property type="match status" value="1"/>
</dbReference>
<evidence type="ECO:0000313" key="12">
    <source>
        <dbReference type="Proteomes" id="UP001396334"/>
    </source>
</evidence>
<dbReference type="Gene3D" id="3.30.70.270">
    <property type="match status" value="2"/>
</dbReference>
<evidence type="ECO:0000256" key="4">
    <source>
        <dbReference type="ARBA" id="ARBA00022759"/>
    </source>
</evidence>
<dbReference type="Pfam" id="PF00098">
    <property type="entry name" value="zf-CCHC"/>
    <property type="match status" value="1"/>
</dbReference>
<dbReference type="SUPFAM" id="SSF57756">
    <property type="entry name" value="Retrovirus zinc finger-like domains"/>
    <property type="match status" value="1"/>
</dbReference>
<evidence type="ECO:0000256" key="6">
    <source>
        <dbReference type="ARBA" id="ARBA00022918"/>
    </source>
</evidence>
<evidence type="ECO:0000256" key="3">
    <source>
        <dbReference type="ARBA" id="ARBA00022722"/>
    </source>
</evidence>
<feature type="region of interest" description="Disordered" evidence="8">
    <location>
        <begin position="1727"/>
        <end position="1753"/>
    </location>
</feature>
<dbReference type="PROSITE" id="PS50878">
    <property type="entry name" value="RT_POL"/>
    <property type="match status" value="1"/>
</dbReference>
<dbReference type="Proteomes" id="UP001396334">
    <property type="component" value="Unassembled WGS sequence"/>
</dbReference>
<dbReference type="SUPFAM" id="SSF56672">
    <property type="entry name" value="DNA/RNA polymerases"/>
    <property type="match status" value="1"/>
</dbReference>
<dbReference type="SMART" id="SM00343">
    <property type="entry name" value="ZnF_C2HC"/>
    <property type="match status" value="1"/>
</dbReference>
<keyword evidence="7" id="KW-0863">Zinc-finger</keyword>
<feature type="region of interest" description="Disordered" evidence="8">
    <location>
        <begin position="1967"/>
        <end position="2013"/>
    </location>
</feature>
<feature type="region of interest" description="Disordered" evidence="8">
    <location>
        <begin position="305"/>
        <end position="326"/>
    </location>
</feature>
<feature type="compositionally biased region" description="Basic residues" evidence="8">
    <location>
        <begin position="311"/>
        <end position="323"/>
    </location>
</feature>
<feature type="region of interest" description="Disordered" evidence="8">
    <location>
        <begin position="694"/>
        <end position="722"/>
    </location>
</feature>
<comment type="caution">
    <text evidence="11">The sequence shown here is derived from an EMBL/GenBank/DDBJ whole genome shotgun (WGS) entry which is preliminary data.</text>
</comment>
<name>A0ABR2S4T7_9ROSI</name>
<keyword evidence="2" id="KW-0548">Nucleotidyltransferase</keyword>
<keyword evidence="3" id="KW-0540">Nuclease</keyword>
<evidence type="ECO:0000256" key="8">
    <source>
        <dbReference type="SAM" id="MobiDB-lite"/>
    </source>
</evidence>
<feature type="domain" description="CCHC-type" evidence="9">
    <location>
        <begin position="1021"/>
        <end position="1037"/>
    </location>
</feature>
<protein>
    <recommendedName>
        <fullName evidence="13">Reverse transcriptase</fullName>
    </recommendedName>
</protein>
<dbReference type="InterPro" id="IPR000477">
    <property type="entry name" value="RT_dom"/>
</dbReference>
<dbReference type="CDD" id="cd01647">
    <property type="entry name" value="RT_LTR"/>
    <property type="match status" value="1"/>
</dbReference>
<feature type="domain" description="Reverse transcriptase" evidence="10">
    <location>
        <begin position="1321"/>
        <end position="1503"/>
    </location>
</feature>
<dbReference type="Gene3D" id="4.10.60.10">
    <property type="entry name" value="Zinc finger, CCHC-type"/>
    <property type="match status" value="1"/>
</dbReference>
<feature type="region of interest" description="Disordered" evidence="8">
    <location>
        <begin position="579"/>
        <end position="598"/>
    </location>
</feature>
<dbReference type="Pfam" id="PF00078">
    <property type="entry name" value="RVT_1"/>
    <property type="match status" value="1"/>
</dbReference>
<evidence type="ECO:0000256" key="1">
    <source>
        <dbReference type="ARBA" id="ARBA00022679"/>
    </source>
</evidence>
<feature type="compositionally biased region" description="Basic and acidic residues" evidence="8">
    <location>
        <begin position="1982"/>
        <end position="1995"/>
    </location>
</feature>
<keyword evidence="1" id="KW-0808">Transferase</keyword>
<dbReference type="InterPro" id="IPR041373">
    <property type="entry name" value="RT_RNaseH"/>
</dbReference>
<dbReference type="EMBL" id="JBBPBN010000017">
    <property type="protein sequence ID" value="KAK9019954.1"/>
    <property type="molecule type" value="Genomic_DNA"/>
</dbReference>
<keyword evidence="5" id="KW-0378">Hydrolase</keyword>
<feature type="compositionally biased region" description="Polar residues" evidence="8">
    <location>
        <begin position="1999"/>
        <end position="2013"/>
    </location>
</feature>
<feature type="compositionally biased region" description="Low complexity" evidence="8">
    <location>
        <begin position="707"/>
        <end position="721"/>
    </location>
</feature>
<accession>A0ABR2S4T7</accession>
<sequence>MNIGSHNFPPFAGWYGSSVAMLFSVTMCLRGPPRLNSLEAFRIINRSSSTLSGTLLLEDLLDLMYQSWNVQLRLVNRCKNMVADKLAALSRDKALGEVVWENPPGEVLDILHQDMAGIHAREFAYRIQDHAFKLTGCGTGDSLFLSVHTKEEPHCIHIPRQIPRKDLIKLLPDRWITNYEKLHERRQPVQSTNGRIISKEDGTSEIRFDHSHLKDQPTPSIFPTQMMMLLQGDPTLEHDIDDPDCYCKLCKPGPESKMIEKFTADGKPIYYFRDPVTGHCSWDEDCSCEACRELCFYEEMIGGHHQSYSPHKSRQRKSRKKSTHSQLYKRWMQGDPSVGRLGEDNGRFIYLVDYGSKSSKPELSQIPLLPTQNPSKQPPLPPPTPQRIKPENLVQPCYKKVQKWVKKNPQPEPTPQLHSDQITSIFMFQPTSSTYDKDFPPLEEFTEKEFKHAPKIPTPLHGERTSAAEATLNWQTENAIAQNTALQRIDSKVTQMGAKLTQVEIKVDGNTKIANELIVLLHKRLQQVEKQTTPPGLDLFYHLELKKNEIQTLKEQIKMLEETGQVPQPLEEEEFFQSLRRGPPPKPQPSIFASSHTEVTSPSQNFLFAARTAETKKPMTYEIYQQIKQQEAEKKRQEADRKRERDRREKASQEEADPLPKASRALMVQGLSQQNPLTSFLKEYGDTIIPKIAATNQDSEEEEEQSSDYGSSESSQASSDDAIMVTTSNQPEVKTKDPDNTEPMDTAAPATATTFSANGAKYIFTLDDIPVSRWAQRFQEFHSWMETQKLTRDSNYEILTEFASRFTGVLRDWWNTIPPGDQMQFLVQQDFAAVIRAMHTHFLGNPDDVKTLQRKEFFKRKCCSFERKDLEKHFNSMIKLFFTLGADHSLKQVILASIPELLQNAVDRNLQQRRRNILQMTVGEIQQETFIALEELCDRKRIIKEYMSGSKELDKACKIPGLTIKCKKEHQCHCRSRRKKTFSTRYKGRSSKIPNFPAFPRRRGKWKYLRKKRVPGIKSSKCFLCGQKGHFAKNCPKNKRGSKMIQQIQKKTGIQISKDDDMESIFSMEDEPSDQSLFAIQRLEDEQEDSTTEWSSEEGIYMLQNKISSTLASIVPVPHVPASIYLGKFEKPIPIIAFIDTGAAETIMNPDVLPPEWWKPHVKYFNSAADQTFATHLISKPITIQLFPGCAIKTTVLGSHLPGKDLVVGFDIYTKAKHLRILPNGLKYKGLFKPFVDIPRLFLAGSMEIISSTVKDLKTKACAESHKEFLSKCDHPLWKNPEFFIQMPFKRSKDINLTKASHSGMNPDHQKLAETECNELLQQDLIELSDSQWSCEAFYVNKRSEQARGKLRLVINYQPLNHFLQDDKFPLPNRNALFSSLAKAQIFSKFDLKAGFWQLGIDPVDRPKTGFCIPNHHFQWKVMPFGLKTAPSLFQKAMIKIFHPILDRALIYIDDVLLYSPDEESHTILLNQFKQLVLQYGIILSERKMKIAQQEIEFLGMHLKEGRYHPGSHIAQELLKFLDDNLSKKQILQFLGIVNCLRNFIPKISKYTNPLRKMLKKDPPQWSTAQTKVVKILKEKLQHLPPLQIPSEGKRILQTDASDKYWGTILFEEKQGKRQLCGYKSGRFSDAEIHYHSTFKEILAVKKGISKFEFHLIGHHFLVEMDMSSFPQMIKFKQKIIPNPQLLRWVEWFSKYSFDYKHIKGKTNVLADLLTRPKQNQTHAIMMYRPSSSKPSRPPNRPKENPETTFNFPPNLNPEFPPEVYRLVLENQFHSKAREMIFEYQLDIFRNYGGLMLKPFGLHPDYPFNHPIHFDITEVPDEVKWLLWYFTHIYHVAMQFVLPDLQSFIDQAIQGIDPPITRNLATILRWFFPLSDWKSMLEQAAAESEGHFIIIIFYKPQYFMHHGAAKQLGQIPKEIWPPPEEQAPWDTWTRDPSLLTTYHKAIMEAQEKYKDNIPDPSEWSQDYPWYDSSASKSAVSAEKTRDDHMEIKKEDCDSDTSTDSAQLPHSNRD</sequence>
<keyword evidence="4" id="KW-0255">Endonuclease</keyword>
<dbReference type="InterPro" id="IPR043128">
    <property type="entry name" value="Rev_trsase/Diguanyl_cyclase"/>
</dbReference>
<organism evidence="11 12">
    <name type="scientific">Hibiscus sabdariffa</name>
    <name type="common">roselle</name>
    <dbReference type="NCBI Taxonomy" id="183260"/>
    <lineage>
        <taxon>Eukaryota</taxon>
        <taxon>Viridiplantae</taxon>
        <taxon>Streptophyta</taxon>
        <taxon>Embryophyta</taxon>
        <taxon>Tracheophyta</taxon>
        <taxon>Spermatophyta</taxon>
        <taxon>Magnoliopsida</taxon>
        <taxon>eudicotyledons</taxon>
        <taxon>Gunneridae</taxon>
        <taxon>Pentapetalae</taxon>
        <taxon>rosids</taxon>
        <taxon>malvids</taxon>
        <taxon>Malvales</taxon>
        <taxon>Malvaceae</taxon>
        <taxon>Malvoideae</taxon>
        <taxon>Hibiscus</taxon>
    </lineage>
</organism>
<keyword evidence="7" id="KW-0862">Zinc</keyword>
<reference evidence="11 12" key="1">
    <citation type="journal article" date="2024" name="G3 (Bethesda)">
        <title>Genome assembly of Hibiscus sabdariffa L. provides insights into metabolisms of medicinal natural products.</title>
        <authorList>
            <person name="Kim T."/>
        </authorList>
    </citation>
    <scope>NUCLEOTIDE SEQUENCE [LARGE SCALE GENOMIC DNA]</scope>
    <source>
        <strain evidence="11">TK-2024</strain>
        <tissue evidence="11">Old leaves</tissue>
    </source>
</reference>
<dbReference type="InterPro" id="IPR036875">
    <property type="entry name" value="Znf_CCHC_sf"/>
</dbReference>
<evidence type="ECO:0000256" key="5">
    <source>
        <dbReference type="ARBA" id="ARBA00022801"/>
    </source>
</evidence>
<feature type="region of interest" description="Disordered" evidence="8">
    <location>
        <begin position="362"/>
        <end position="390"/>
    </location>
</feature>
<dbReference type="InterPro" id="IPR043502">
    <property type="entry name" value="DNA/RNA_pol_sf"/>
</dbReference>
<gene>
    <name evidence="11" type="ORF">V6N11_054458</name>
</gene>
<dbReference type="PANTHER" id="PTHR48435:SF1">
    <property type="entry name" value="POLYPROTEIN"/>
    <property type="match status" value="1"/>
</dbReference>